<evidence type="ECO:0008006" key="10">
    <source>
        <dbReference type="Google" id="ProtNLM"/>
    </source>
</evidence>
<dbReference type="Pfam" id="PF05705">
    <property type="entry name" value="DUF829"/>
    <property type="match status" value="1"/>
</dbReference>
<evidence type="ECO:0000256" key="2">
    <source>
        <dbReference type="ARBA" id="ARBA00022692"/>
    </source>
</evidence>
<dbReference type="InterPro" id="IPR008547">
    <property type="entry name" value="DUF829_TMEM53"/>
</dbReference>
<dbReference type="AlphaFoldDB" id="G4TFJ2"/>
<dbReference type="HOGENOM" id="CLU_036503_0_1_1"/>
<comment type="caution">
    <text evidence="8">The sequence shown here is derived from an EMBL/GenBank/DDBJ whole genome shotgun (WGS) entry which is preliminary data.</text>
</comment>
<dbReference type="InParanoid" id="G4TFJ2"/>
<comment type="subcellular location">
    <subcellularLocation>
        <location evidence="6">Nucleus outer membrane</location>
        <topology evidence="6">Single-pass membrane protein</topology>
    </subcellularLocation>
</comment>
<dbReference type="OrthoDB" id="77878at2759"/>
<keyword evidence="3 7" id="KW-1133">Transmembrane helix</keyword>
<feature type="transmembrane region" description="Helical" evidence="7">
    <location>
        <begin position="168"/>
        <end position="189"/>
    </location>
</feature>
<dbReference type="InterPro" id="IPR029058">
    <property type="entry name" value="AB_hydrolase_fold"/>
</dbReference>
<keyword evidence="9" id="KW-1185">Reference proteome</keyword>
<evidence type="ECO:0000256" key="5">
    <source>
        <dbReference type="ARBA" id="ARBA00023242"/>
    </source>
</evidence>
<dbReference type="PANTHER" id="PTHR12265:SF30">
    <property type="entry name" value="TRANSMEMBRANE PROTEIN 53"/>
    <property type="match status" value="1"/>
</dbReference>
<keyword evidence="4 7" id="KW-0472">Membrane</keyword>
<dbReference type="SUPFAM" id="SSF53474">
    <property type="entry name" value="alpha/beta-Hydrolases"/>
    <property type="match status" value="1"/>
</dbReference>
<evidence type="ECO:0000256" key="6">
    <source>
        <dbReference type="ARBA" id="ARBA00034303"/>
    </source>
</evidence>
<organism evidence="8 9">
    <name type="scientific">Serendipita indica (strain DSM 11827)</name>
    <name type="common">Root endophyte fungus</name>
    <name type="synonym">Piriformospora indica</name>
    <dbReference type="NCBI Taxonomy" id="1109443"/>
    <lineage>
        <taxon>Eukaryota</taxon>
        <taxon>Fungi</taxon>
        <taxon>Dikarya</taxon>
        <taxon>Basidiomycota</taxon>
        <taxon>Agaricomycotina</taxon>
        <taxon>Agaricomycetes</taxon>
        <taxon>Sebacinales</taxon>
        <taxon>Serendipitaceae</taxon>
        <taxon>Serendipita</taxon>
    </lineage>
</organism>
<proteinExistence type="inferred from homology"/>
<evidence type="ECO:0000313" key="9">
    <source>
        <dbReference type="Proteomes" id="UP000007148"/>
    </source>
</evidence>
<protein>
    <recommendedName>
        <fullName evidence="10">Transmembrane protein 53-B</fullName>
    </recommendedName>
</protein>
<dbReference type="PANTHER" id="PTHR12265">
    <property type="entry name" value="TRANSMEMBRANE PROTEIN 53"/>
    <property type="match status" value="1"/>
</dbReference>
<accession>G4TFJ2</accession>
<comment type="similarity">
    <text evidence="1">Belongs to the TMEM53 family.</text>
</comment>
<reference evidence="8 9" key="1">
    <citation type="journal article" date="2011" name="PLoS Pathog.">
        <title>Endophytic Life Strategies Decoded by Genome and Transcriptome Analyses of the Mutualistic Root Symbiont Piriformospora indica.</title>
        <authorList>
            <person name="Zuccaro A."/>
            <person name="Lahrmann U."/>
            <person name="Guldener U."/>
            <person name="Langen G."/>
            <person name="Pfiffi S."/>
            <person name="Biedenkopf D."/>
            <person name="Wong P."/>
            <person name="Samans B."/>
            <person name="Grimm C."/>
            <person name="Basiewicz M."/>
            <person name="Murat C."/>
            <person name="Martin F."/>
            <person name="Kogel K.H."/>
        </authorList>
    </citation>
    <scope>NUCLEOTIDE SEQUENCE [LARGE SCALE GENOMIC DNA]</scope>
    <source>
        <strain evidence="8 9">DSM 11827</strain>
    </source>
</reference>
<keyword evidence="5" id="KW-0539">Nucleus</keyword>
<keyword evidence="2 7" id="KW-0812">Transmembrane</keyword>
<dbReference type="Gene3D" id="3.40.50.1820">
    <property type="entry name" value="alpha/beta hydrolase"/>
    <property type="match status" value="1"/>
</dbReference>
<sequence>MSTHPDGFIPLGHGAFLVKGTESSNELHPTLVLIFGWMDGKLAHVAKFSALYKQLFPSADQIVVASTNDILWRTKPALDARVQPIVDQLIALDVVGPTAKPHRILTHTFSNGGNIRLDHLSSLLKRSNLSVSPQTLIQPSAFIIDSAPGGDNLTSALHTFRASIPSPFLRYPTLAILLLYYWASLIVTLSTRRYFDPLRDALLSRNWVPWITSPAQTATTPTQWLFIYSKSDVTVPYQDVDEMVARATSKGLPVHTQVYNDTAHVSHFRQYPDRYTQQVLAHWQRAMASAQKSAS</sequence>
<evidence type="ECO:0000256" key="7">
    <source>
        <dbReference type="SAM" id="Phobius"/>
    </source>
</evidence>
<dbReference type="EMBL" id="CAFZ01000072">
    <property type="protein sequence ID" value="CCA70108.1"/>
    <property type="molecule type" value="Genomic_DNA"/>
</dbReference>
<dbReference type="GO" id="GO:0005640">
    <property type="term" value="C:nuclear outer membrane"/>
    <property type="evidence" value="ECO:0007669"/>
    <property type="project" value="UniProtKB-SubCell"/>
</dbReference>
<evidence type="ECO:0000256" key="4">
    <source>
        <dbReference type="ARBA" id="ARBA00023136"/>
    </source>
</evidence>
<evidence type="ECO:0000256" key="1">
    <source>
        <dbReference type="ARBA" id="ARBA00007387"/>
    </source>
</evidence>
<evidence type="ECO:0000313" key="8">
    <source>
        <dbReference type="EMBL" id="CCA70108.1"/>
    </source>
</evidence>
<name>G4TFJ2_SERID</name>
<gene>
    <name evidence="8" type="ORF">PIIN_04047</name>
</gene>
<dbReference type="Proteomes" id="UP000007148">
    <property type="component" value="Unassembled WGS sequence"/>
</dbReference>
<dbReference type="eggNOG" id="KOG2521">
    <property type="taxonomic scope" value="Eukaryota"/>
</dbReference>
<dbReference type="OMA" id="MDSCPGY"/>
<evidence type="ECO:0000256" key="3">
    <source>
        <dbReference type="ARBA" id="ARBA00022989"/>
    </source>
</evidence>